<evidence type="ECO:0000313" key="11">
    <source>
        <dbReference type="EMBL" id="PPK78558.1"/>
    </source>
</evidence>
<dbReference type="GO" id="GO:0016887">
    <property type="term" value="F:ATP hydrolysis activity"/>
    <property type="evidence" value="ECO:0007669"/>
    <property type="project" value="InterPro"/>
</dbReference>
<gene>
    <name evidence="11" type="ORF">BXY41_11461</name>
</gene>
<dbReference type="PROSITE" id="PS50893">
    <property type="entry name" value="ABC_TRANSPORTER_2"/>
    <property type="match status" value="1"/>
</dbReference>
<feature type="domain" description="ABC transporter" evidence="10">
    <location>
        <begin position="2"/>
        <end position="238"/>
    </location>
</feature>
<evidence type="ECO:0000256" key="3">
    <source>
        <dbReference type="ARBA" id="ARBA00022475"/>
    </source>
</evidence>
<evidence type="ECO:0000256" key="7">
    <source>
        <dbReference type="ARBA" id="ARBA00023004"/>
    </source>
</evidence>
<dbReference type="FunFam" id="3.40.50.300:FF:000134">
    <property type="entry name" value="Iron-enterobactin ABC transporter ATP-binding protein"/>
    <property type="match status" value="1"/>
</dbReference>
<dbReference type="InterPro" id="IPR017871">
    <property type="entry name" value="ABC_transporter-like_CS"/>
</dbReference>
<evidence type="ECO:0000256" key="9">
    <source>
        <dbReference type="ARBA" id="ARBA00023136"/>
    </source>
</evidence>
<keyword evidence="8" id="KW-0406">Ion transport</keyword>
<evidence type="ECO:0000259" key="10">
    <source>
        <dbReference type="PROSITE" id="PS50893"/>
    </source>
</evidence>
<keyword evidence="5" id="KW-0547">Nucleotide-binding</keyword>
<evidence type="ECO:0000313" key="12">
    <source>
        <dbReference type="Proteomes" id="UP000237749"/>
    </source>
</evidence>
<proteinExistence type="predicted"/>
<evidence type="ECO:0000256" key="4">
    <source>
        <dbReference type="ARBA" id="ARBA00022496"/>
    </source>
</evidence>
<dbReference type="GO" id="GO:0005886">
    <property type="term" value="C:plasma membrane"/>
    <property type="evidence" value="ECO:0007669"/>
    <property type="project" value="UniProtKB-SubCell"/>
</dbReference>
<dbReference type="Pfam" id="PF00005">
    <property type="entry name" value="ABC_tran"/>
    <property type="match status" value="1"/>
</dbReference>
<dbReference type="GO" id="GO:0006826">
    <property type="term" value="P:iron ion transport"/>
    <property type="evidence" value="ECO:0007669"/>
    <property type="project" value="UniProtKB-KW"/>
</dbReference>
<evidence type="ECO:0000256" key="6">
    <source>
        <dbReference type="ARBA" id="ARBA00022840"/>
    </source>
</evidence>
<evidence type="ECO:0000256" key="5">
    <source>
        <dbReference type="ARBA" id="ARBA00022741"/>
    </source>
</evidence>
<dbReference type="CDD" id="cd03214">
    <property type="entry name" value="ABC_Iron-Siderophores_B12_Hemin"/>
    <property type="match status" value="1"/>
</dbReference>
<dbReference type="RefSeq" id="WP_104438967.1">
    <property type="nucleotide sequence ID" value="NZ_PTJA01000014.1"/>
</dbReference>
<dbReference type="InterPro" id="IPR051535">
    <property type="entry name" value="Siderophore_ABC-ATPase"/>
</dbReference>
<keyword evidence="7" id="KW-0408">Iron</keyword>
<organism evidence="11 12">
    <name type="scientific">Lacrimispora xylanisolvens</name>
    <dbReference type="NCBI Taxonomy" id="384636"/>
    <lineage>
        <taxon>Bacteria</taxon>
        <taxon>Bacillati</taxon>
        <taxon>Bacillota</taxon>
        <taxon>Clostridia</taxon>
        <taxon>Lachnospirales</taxon>
        <taxon>Lachnospiraceae</taxon>
        <taxon>Lacrimispora</taxon>
    </lineage>
</organism>
<keyword evidence="12" id="KW-1185">Reference proteome</keyword>
<protein>
    <submittedName>
        <fullName evidence="11">Iron complex transport system ATP-binding protein</fullName>
    </submittedName>
</protein>
<reference evidence="11 12" key="1">
    <citation type="submission" date="2018-02" db="EMBL/GenBank/DDBJ databases">
        <title>Genomic Encyclopedia of Archaeal and Bacterial Type Strains, Phase II (KMG-II): from individual species to whole genera.</title>
        <authorList>
            <person name="Goeker M."/>
        </authorList>
    </citation>
    <scope>NUCLEOTIDE SEQUENCE [LARGE SCALE GENOMIC DNA]</scope>
    <source>
        <strain evidence="11 12">DSM 3808</strain>
    </source>
</reference>
<evidence type="ECO:0000256" key="1">
    <source>
        <dbReference type="ARBA" id="ARBA00004202"/>
    </source>
</evidence>
<dbReference type="InterPro" id="IPR003593">
    <property type="entry name" value="AAA+_ATPase"/>
</dbReference>
<dbReference type="InterPro" id="IPR003439">
    <property type="entry name" value="ABC_transporter-like_ATP-bd"/>
</dbReference>
<dbReference type="InterPro" id="IPR027417">
    <property type="entry name" value="P-loop_NTPase"/>
</dbReference>
<dbReference type="AlphaFoldDB" id="A0A2S6HM47"/>
<accession>A0A2S6HM47</accession>
<dbReference type="OrthoDB" id="9787851at2"/>
<dbReference type="PROSITE" id="PS00211">
    <property type="entry name" value="ABC_TRANSPORTER_1"/>
    <property type="match status" value="1"/>
</dbReference>
<keyword evidence="3" id="KW-1003">Cell membrane</keyword>
<dbReference type="Proteomes" id="UP000237749">
    <property type="component" value="Unassembled WGS sequence"/>
</dbReference>
<keyword evidence="6 11" id="KW-0067">ATP-binding</keyword>
<dbReference type="SMART" id="SM00382">
    <property type="entry name" value="AAA"/>
    <property type="match status" value="1"/>
</dbReference>
<comment type="caution">
    <text evidence="11">The sequence shown here is derived from an EMBL/GenBank/DDBJ whole genome shotgun (WGS) entry which is preliminary data.</text>
</comment>
<dbReference type="SUPFAM" id="SSF52540">
    <property type="entry name" value="P-loop containing nucleoside triphosphate hydrolases"/>
    <property type="match status" value="1"/>
</dbReference>
<evidence type="ECO:0000256" key="8">
    <source>
        <dbReference type="ARBA" id="ARBA00023065"/>
    </source>
</evidence>
<dbReference type="Gene3D" id="3.40.50.300">
    <property type="entry name" value="P-loop containing nucleotide triphosphate hydrolases"/>
    <property type="match status" value="1"/>
</dbReference>
<dbReference type="EMBL" id="PTJA01000014">
    <property type="protein sequence ID" value="PPK78558.1"/>
    <property type="molecule type" value="Genomic_DNA"/>
</dbReference>
<keyword evidence="9" id="KW-0472">Membrane</keyword>
<sequence>MLKMEGVSYSYHKNRPFITNLDLDIEAGKITTIAGPNGCGKSTVLKLASCLLRPQTGKILLGEKNISLMSKKSVAREVSVLLQNSQIPDMTALRAVTAARYPYQTSFTGYTKAEEEMSEYAMELTGCKEFRHKNMAELSGGERQRVFLAMIYNQDTPLILLDEPTTYLDIHVTYEMMELIRSLNKKQKKTVVMVLHDLNLALQYSDSLVFMRQGSIFEIHKTGDHHILESIRTLFGVEVRTYNDDLNSYYCFTQSTDTDTTI</sequence>
<dbReference type="PANTHER" id="PTHR42771:SF10">
    <property type="entry name" value="FERRICHROME TRANSPORT ATP-BINDING PROTEIN FHUC"/>
    <property type="match status" value="1"/>
</dbReference>
<keyword evidence="2" id="KW-0813">Transport</keyword>
<keyword evidence="4" id="KW-0410">Iron transport</keyword>
<dbReference type="GO" id="GO:0005524">
    <property type="term" value="F:ATP binding"/>
    <property type="evidence" value="ECO:0007669"/>
    <property type="project" value="UniProtKB-KW"/>
</dbReference>
<comment type="subcellular location">
    <subcellularLocation>
        <location evidence="1">Cell membrane</location>
        <topology evidence="1">Peripheral membrane protein</topology>
    </subcellularLocation>
</comment>
<dbReference type="PANTHER" id="PTHR42771">
    <property type="entry name" value="IRON(3+)-HYDROXAMATE IMPORT ATP-BINDING PROTEIN FHUC"/>
    <property type="match status" value="1"/>
</dbReference>
<evidence type="ECO:0000256" key="2">
    <source>
        <dbReference type="ARBA" id="ARBA00022448"/>
    </source>
</evidence>
<name>A0A2S6HM47_9FIRM</name>